<dbReference type="GO" id="GO:0003700">
    <property type="term" value="F:DNA-binding transcription factor activity"/>
    <property type="evidence" value="ECO:0007669"/>
    <property type="project" value="InterPro"/>
</dbReference>
<sequence length="342" mass="37873">MDTPSRILMLVEVAELGSFSEVAKRREMDRSVVSKHIARLEQDLGVRLINRSTRSLSLTEAGQTMVEQGRVLREWIHDTETLAESLGQGLSGRLKISAPGVLGRCIGFNAMRSFHAQYPDVEFDLQLEERRVDLIAEGYDLALRVGDLEDSNLIAQPLALNHLLIGASPEFIDRCGEPRDLKQLASLPALTWSSRDLQVDFLRYRDANGVAQQLRLNSLVRTSEVEVIRRGVRAGMGIGVLPAFAVGNDVLDGSIIPVMTDLPLEPFGVINMIYPHRQVPLRTRLLMDIMREMVGSPPMWEQRIPGFDRMYGKHREAFAAAGGPASGSVLDPVPSSLVENLA</sequence>
<feature type="domain" description="HTH lysR-type" evidence="5">
    <location>
        <begin position="1"/>
        <end position="59"/>
    </location>
</feature>
<dbReference type="InterPro" id="IPR058163">
    <property type="entry name" value="LysR-type_TF_proteobact-type"/>
</dbReference>
<keyword evidence="4" id="KW-0804">Transcription</keyword>
<reference evidence="6 7" key="1">
    <citation type="submission" date="2013-08" db="EMBL/GenBank/DDBJ databases">
        <title>draft genome of Halomonas huanghegensis, strain BJGMM-B45T.</title>
        <authorList>
            <person name="Miao C."/>
            <person name="Wan Y."/>
            <person name="Jin W."/>
        </authorList>
    </citation>
    <scope>NUCLEOTIDE SEQUENCE [LARGE SCALE GENOMIC DNA]</scope>
    <source>
        <strain evidence="6 7">BJGMM-B45</strain>
    </source>
</reference>
<dbReference type="PANTHER" id="PTHR30537">
    <property type="entry name" value="HTH-TYPE TRANSCRIPTIONAL REGULATOR"/>
    <property type="match status" value="1"/>
</dbReference>
<accession>W1N4M7</accession>
<dbReference type="Gene3D" id="3.40.190.290">
    <property type="match status" value="1"/>
</dbReference>
<dbReference type="GO" id="GO:0043565">
    <property type="term" value="F:sequence-specific DNA binding"/>
    <property type="evidence" value="ECO:0007669"/>
    <property type="project" value="TreeGrafter"/>
</dbReference>
<protein>
    <recommendedName>
        <fullName evidence="5">HTH lysR-type domain-containing protein</fullName>
    </recommendedName>
</protein>
<evidence type="ECO:0000313" key="7">
    <source>
        <dbReference type="Proteomes" id="UP000019113"/>
    </source>
</evidence>
<keyword evidence="3" id="KW-0238">DNA-binding</keyword>
<dbReference type="CDD" id="cd08422">
    <property type="entry name" value="PBP2_CrgA_like"/>
    <property type="match status" value="1"/>
</dbReference>
<name>W1N4M7_9GAMM</name>
<dbReference type="PROSITE" id="PS50931">
    <property type="entry name" value="HTH_LYSR"/>
    <property type="match status" value="1"/>
</dbReference>
<proteinExistence type="inferred from homology"/>
<organism evidence="6 7">
    <name type="scientific">Halomonas huangheensis</name>
    <dbReference type="NCBI Taxonomy" id="1178482"/>
    <lineage>
        <taxon>Bacteria</taxon>
        <taxon>Pseudomonadati</taxon>
        <taxon>Pseudomonadota</taxon>
        <taxon>Gammaproteobacteria</taxon>
        <taxon>Oceanospirillales</taxon>
        <taxon>Halomonadaceae</taxon>
        <taxon>Halomonas</taxon>
    </lineage>
</organism>
<dbReference type="Gene3D" id="1.10.10.10">
    <property type="entry name" value="Winged helix-like DNA-binding domain superfamily/Winged helix DNA-binding domain"/>
    <property type="match status" value="1"/>
</dbReference>
<dbReference type="InterPro" id="IPR036390">
    <property type="entry name" value="WH_DNA-bd_sf"/>
</dbReference>
<dbReference type="KEGG" id="hhu:AR456_06600"/>
<evidence type="ECO:0000256" key="2">
    <source>
        <dbReference type="ARBA" id="ARBA00023015"/>
    </source>
</evidence>
<gene>
    <name evidence="6" type="ORF">BJB45_05210</name>
</gene>
<dbReference type="STRING" id="1178482.AR456_06600"/>
<dbReference type="PATRIC" id="fig|1178482.3.peg.3631"/>
<dbReference type="GO" id="GO:0006351">
    <property type="term" value="P:DNA-templated transcription"/>
    <property type="evidence" value="ECO:0007669"/>
    <property type="project" value="TreeGrafter"/>
</dbReference>
<keyword evidence="7" id="KW-1185">Reference proteome</keyword>
<evidence type="ECO:0000313" key="6">
    <source>
        <dbReference type="EMBL" id="ERL50527.1"/>
    </source>
</evidence>
<evidence type="ECO:0000256" key="3">
    <source>
        <dbReference type="ARBA" id="ARBA00023125"/>
    </source>
</evidence>
<comment type="similarity">
    <text evidence="1">Belongs to the LysR transcriptional regulatory family.</text>
</comment>
<dbReference type="AlphaFoldDB" id="W1N4M7"/>
<dbReference type="Pfam" id="PF03466">
    <property type="entry name" value="LysR_substrate"/>
    <property type="match status" value="1"/>
</dbReference>
<dbReference type="InterPro" id="IPR000847">
    <property type="entry name" value="LysR_HTH_N"/>
</dbReference>
<dbReference type="PANTHER" id="PTHR30537:SF5">
    <property type="entry name" value="HTH-TYPE TRANSCRIPTIONAL ACTIVATOR TTDR-RELATED"/>
    <property type="match status" value="1"/>
</dbReference>
<dbReference type="EMBL" id="AVBC01000039">
    <property type="protein sequence ID" value="ERL50527.1"/>
    <property type="molecule type" value="Genomic_DNA"/>
</dbReference>
<dbReference type="SUPFAM" id="SSF46785">
    <property type="entry name" value="Winged helix' DNA-binding domain"/>
    <property type="match status" value="1"/>
</dbReference>
<dbReference type="SUPFAM" id="SSF53850">
    <property type="entry name" value="Periplasmic binding protein-like II"/>
    <property type="match status" value="1"/>
</dbReference>
<dbReference type="InterPro" id="IPR036388">
    <property type="entry name" value="WH-like_DNA-bd_sf"/>
</dbReference>
<comment type="caution">
    <text evidence="6">The sequence shown here is derived from an EMBL/GenBank/DDBJ whole genome shotgun (WGS) entry which is preliminary data.</text>
</comment>
<dbReference type="Pfam" id="PF00126">
    <property type="entry name" value="HTH_1"/>
    <property type="match status" value="1"/>
</dbReference>
<evidence type="ECO:0000256" key="4">
    <source>
        <dbReference type="ARBA" id="ARBA00023163"/>
    </source>
</evidence>
<keyword evidence="2" id="KW-0805">Transcription regulation</keyword>
<dbReference type="Proteomes" id="UP000019113">
    <property type="component" value="Unassembled WGS sequence"/>
</dbReference>
<dbReference type="InterPro" id="IPR005119">
    <property type="entry name" value="LysR_subst-bd"/>
</dbReference>
<evidence type="ECO:0000256" key="1">
    <source>
        <dbReference type="ARBA" id="ARBA00009437"/>
    </source>
</evidence>
<dbReference type="eggNOG" id="COG0583">
    <property type="taxonomic scope" value="Bacteria"/>
</dbReference>
<dbReference type="RefSeq" id="WP_021820579.1">
    <property type="nucleotide sequence ID" value="NZ_AVBC01000039.1"/>
</dbReference>
<evidence type="ECO:0000259" key="5">
    <source>
        <dbReference type="PROSITE" id="PS50931"/>
    </source>
</evidence>
<dbReference type="OrthoDB" id="9786526at2"/>